<dbReference type="Proteomes" id="UP001589645">
    <property type="component" value="Unassembled WGS sequence"/>
</dbReference>
<dbReference type="SUPFAM" id="SSF103088">
    <property type="entry name" value="OmpA-like"/>
    <property type="match status" value="1"/>
</dbReference>
<dbReference type="PROSITE" id="PS51123">
    <property type="entry name" value="OMPA_2"/>
    <property type="match status" value="1"/>
</dbReference>
<keyword evidence="7" id="KW-1185">Reference proteome</keyword>
<evidence type="ECO:0000313" key="7">
    <source>
        <dbReference type="Proteomes" id="UP001589645"/>
    </source>
</evidence>
<keyword evidence="3" id="KW-0998">Cell outer membrane</keyword>
<dbReference type="Gene3D" id="3.30.1330.60">
    <property type="entry name" value="OmpA-like domain"/>
    <property type="match status" value="1"/>
</dbReference>
<dbReference type="CDD" id="cd07185">
    <property type="entry name" value="OmpA_C-like"/>
    <property type="match status" value="1"/>
</dbReference>
<dbReference type="PANTHER" id="PTHR30329">
    <property type="entry name" value="STATOR ELEMENT OF FLAGELLAR MOTOR COMPLEX"/>
    <property type="match status" value="1"/>
</dbReference>
<dbReference type="EMBL" id="JBHMEP010000001">
    <property type="protein sequence ID" value="MFB9134087.1"/>
    <property type="molecule type" value="Genomic_DNA"/>
</dbReference>
<evidence type="ECO:0000259" key="5">
    <source>
        <dbReference type="PROSITE" id="PS51123"/>
    </source>
</evidence>
<dbReference type="InterPro" id="IPR050330">
    <property type="entry name" value="Bact_OuterMem_StrucFunc"/>
</dbReference>
<sequence>MLNIAAGKKVEVQTVFIPEHLLPLAVMSGKTSWARDIHSIAKKITTKLPEDNNQILTVQNILSEDIRADLEDKSFFMSPENAEIFTQAAQNAEVSLGGNQDAYKELYKRIYSGQFDHDFYYLRVPQVWTINLVFSADYFAGAKVTISGYPEALKIQGDGDKGASLPTSYVRKVDYYDYSDSSSKTKDKLQQYIATFWIVGGELDTKEQLEQLCRFDIDLNTASKFASDVGNDVAYVDECLANLNIPENCYSLSEQVLHLPIQSIAGRSVLVSGDPITVEEALFQHAPQRFKHLVDWAKNQPYTKDNQPQSGNVPSVNLLNTLGTYKSVIEVSTSGVLNGPSMTTMLKAFSAGLSAGINDGGRPIEQNALKTMQAAINLNGAAGGFIDFTNKLPELSQDNIKTFNKLADIFKWSDKVATIADKSVTYIPKELQQFWHNVDSKVISPLKPMAKAIEYSLDKPFGYAQLISTGLGVGEKFEASNNSFNSYLEKSQDYAVKTQSGLKQFLTLESEDAKKDLVEQETNYKQELIDKFQKQPEGKVIIQGSSSEPGKPIILRLFFNFDSASNALAPEDLELISKISGYLENTQAEMELRIRGYTCDLGSTKYNLDLSSRRAKTLKQAIVKELSVEQQIRWQHRIITVGMGEQDPISQDKRSLNRRAEVEFFLHSALEYPVCRSWMLGLEKRRQASVISALDKDNALQEFAGQSFDLALGIAATALGPELALCYAVYWLGNTVYSVYQAAQLWLEGQSAELNKQLDKFSEFDVIAQSLILKESDAFEELSVLGRAYLKRSLALNGLMRLLLQENYMEKAPSVDTHNGSDHTITSFGSSSNKIDLDIEGYINTFLLSDDWEVGNRWFTSFHLDEVWLETKGLSEHGGSESLKSYYAMANYISYAIKQSDENESVVDQAQKYQKYCPVHTLSDKSLKSLRDMVKAPDIRSLDSNIYKDFYISVRKNGSKTWQSLDKVLADDGYITPTDEVRVLTLLDMSHQNLQKIEPDLLKLVPISVRPVRINRFFDDLGSYTTEYVRQLDTESLTDNEQSWLKDNKYLTDKSTTLYGAVVTPTYYFGRSIITGIKPIDDDFDSNEWLALYGKPKDNESYEYRMRYKLEVAVAGASSTEKTVTYTRTYNFTDDPKQAFNVDNSSIFELSMREKEHGYLYEKSFLARKGKKAITYPAIFSEPKVNIYVKDANAQALIPGDEYSDALNALGWTKDTPMYDVWNNETRLLVIVSSKAHSDVAKVLNDGGFDPNSIPVDMYLTANARGKQYRIKLNKANSLIPLGRMTFDKDTHTVSFSEKALPTDQVELIDFSNKLKSNLKTLWSDFAVKDHSFFSGDIFNGEPEDTDLYAVELSLDYLNVTGKKVLGVRPFLHAQNQRPQIRVEVTGKDGSQLIEEKSNRITLSPIDVTEASFLDARTINYADEWYAMDKGKFENVKSYHSIRSDNFDDNVVRDVKYKAHNETKLSIWMNAAPKFTDYQQAINTPLSDERKALLSKWLLNDF</sequence>
<dbReference type="InterPro" id="IPR036737">
    <property type="entry name" value="OmpA-like_sf"/>
</dbReference>
<evidence type="ECO:0000256" key="3">
    <source>
        <dbReference type="ARBA" id="ARBA00023237"/>
    </source>
</evidence>
<evidence type="ECO:0000256" key="1">
    <source>
        <dbReference type="ARBA" id="ARBA00004442"/>
    </source>
</evidence>
<name>A0ABV5HJB9_9VIBR</name>
<reference evidence="6 7" key="1">
    <citation type="submission" date="2024-09" db="EMBL/GenBank/DDBJ databases">
        <authorList>
            <person name="Sun Q."/>
            <person name="Mori K."/>
        </authorList>
    </citation>
    <scope>NUCLEOTIDE SEQUENCE [LARGE SCALE GENOMIC DNA]</scope>
    <source>
        <strain evidence="6 7">CECT 8064</strain>
    </source>
</reference>
<evidence type="ECO:0000256" key="2">
    <source>
        <dbReference type="ARBA" id="ARBA00023136"/>
    </source>
</evidence>
<dbReference type="InterPro" id="IPR006664">
    <property type="entry name" value="OMP_bac"/>
</dbReference>
<evidence type="ECO:0000313" key="6">
    <source>
        <dbReference type="EMBL" id="MFB9134087.1"/>
    </source>
</evidence>
<evidence type="ECO:0000256" key="4">
    <source>
        <dbReference type="PROSITE-ProRule" id="PRU00473"/>
    </source>
</evidence>
<dbReference type="Pfam" id="PF00691">
    <property type="entry name" value="OmpA"/>
    <property type="match status" value="1"/>
</dbReference>
<feature type="domain" description="OmpA-like" evidence="5">
    <location>
        <begin position="546"/>
        <end position="668"/>
    </location>
</feature>
<dbReference type="InterPro" id="IPR006665">
    <property type="entry name" value="OmpA-like"/>
</dbReference>
<comment type="subcellular location">
    <subcellularLocation>
        <location evidence="1">Cell outer membrane</location>
    </subcellularLocation>
</comment>
<gene>
    <name evidence="6" type="ORF">ACFFUV_03790</name>
</gene>
<dbReference type="RefSeq" id="WP_390189810.1">
    <property type="nucleotide sequence ID" value="NZ_JBHMEP010000001.1"/>
</dbReference>
<proteinExistence type="predicted"/>
<accession>A0ABV5HJB9</accession>
<dbReference type="PRINTS" id="PR01021">
    <property type="entry name" value="OMPADOMAIN"/>
</dbReference>
<dbReference type="PANTHER" id="PTHR30329:SF21">
    <property type="entry name" value="LIPOPROTEIN YIAD-RELATED"/>
    <property type="match status" value="1"/>
</dbReference>
<protein>
    <submittedName>
        <fullName evidence="6">OmpA family protein</fullName>
    </submittedName>
</protein>
<comment type="caution">
    <text evidence="6">The sequence shown here is derived from an EMBL/GenBank/DDBJ whole genome shotgun (WGS) entry which is preliminary data.</text>
</comment>
<keyword evidence="2 4" id="KW-0472">Membrane</keyword>
<organism evidence="6 7">
    <name type="scientific">Vibrio olivae</name>
    <dbReference type="NCBI Taxonomy" id="1243002"/>
    <lineage>
        <taxon>Bacteria</taxon>
        <taxon>Pseudomonadati</taxon>
        <taxon>Pseudomonadota</taxon>
        <taxon>Gammaproteobacteria</taxon>
        <taxon>Vibrionales</taxon>
        <taxon>Vibrionaceae</taxon>
        <taxon>Vibrio</taxon>
    </lineage>
</organism>